<dbReference type="RefSeq" id="XP_013310466.1">
    <property type="nucleotide sequence ID" value="XM_013455012.1"/>
</dbReference>
<feature type="chain" id="PRO_5002255236" evidence="1">
    <location>
        <begin position="25"/>
        <end position="165"/>
    </location>
</feature>
<keyword evidence="3" id="KW-1185">Reference proteome</keyword>
<evidence type="ECO:0000313" key="2">
    <source>
        <dbReference type="EMBL" id="KIW49882.1"/>
    </source>
</evidence>
<dbReference type="HOGENOM" id="CLU_1610779_0_0_1"/>
<accession>A0A0D2CJ38</accession>
<dbReference type="Proteomes" id="UP000054342">
    <property type="component" value="Unassembled WGS sequence"/>
</dbReference>
<proteinExistence type="predicted"/>
<reference evidence="2 3" key="1">
    <citation type="submission" date="2015-01" db="EMBL/GenBank/DDBJ databases">
        <title>The Genome Sequence of Exophiala xenobiotica CBS118157.</title>
        <authorList>
            <consortium name="The Broad Institute Genomics Platform"/>
            <person name="Cuomo C."/>
            <person name="de Hoog S."/>
            <person name="Gorbushina A."/>
            <person name="Stielow B."/>
            <person name="Teixiera M."/>
            <person name="Abouelleil A."/>
            <person name="Chapman S.B."/>
            <person name="Priest M."/>
            <person name="Young S.K."/>
            <person name="Wortman J."/>
            <person name="Nusbaum C."/>
            <person name="Birren B."/>
        </authorList>
    </citation>
    <scope>NUCLEOTIDE SEQUENCE [LARGE SCALE GENOMIC DNA]</scope>
    <source>
        <strain evidence="2 3">CBS 118157</strain>
    </source>
</reference>
<evidence type="ECO:0000313" key="3">
    <source>
        <dbReference type="Proteomes" id="UP000054342"/>
    </source>
</evidence>
<sequence length="165" mass="18100">MRQAAKSLHWLAAIFCCLARAAKGPMSQARQPRGSIPAVPCPSSRAAELRKWPLLLDVMGSRLQCEPMQALSTMEIMALEKMLTSTRAIFRVRSPGWQTLAYRKYASLPLERVAGRGWTKLNIIGGSGVPIAEHKSLASTSAPITWASSAVEAEQDLFLEIFNAF</sequence>
<dbReference type="GeneID" id="25333428"/>
<evidence type="ECO:0000256" key="1">
    <source>
        <dbReference type="SAM" id="SignalP"/>
    </source>
</evidence>
<feature type="signal peptide" evidence="1">
    <location>
        <begin position="1"/>
        <end position="24"/>
    </location>
</feature>
<dbReference type="EMBL" id="KN847323">
    <property type="protein sequence ID" value="KIW49882.1"/>
    <property type="molecule type" value="Genomic_DNA"/>
</dbReference>
<organism evidence="2 3">
    <name type="scientific">Exophiala xenobiotica</name>
    <dbReference type="NCBI Taxonomy" id="348802"/>
    <lineage>
        <taxon>Eukaryota</taxon>
        <taxon>Fungi</taxon>
        <taxon>Dikarya</taxon>
        <taxon>Ascomycota</taxon>
        <taxon>Pezizomycotina</taxon>
        <taxon>Eurotiomycetes</taxon>
        <taxon>Chaetothyriomycetidae</taxon>
        <taxon>Chaetothyriales</taxon>
        <taxon>Herpotrichiellaceae</taxon>
        <taxon>Exophiala</taxon>
    </lineage>
</organism>
<gene>
    <name evidence="2" type="ORF">PV05_11520</name>
</gene>
<name>A0A0D2CJ38_9EURO</name>
<dbReference type="AlphaFoldDB" id="A0A0D2CJ38"/>
<keyword evidence="1" id="KW-0732">Signal</keyword>
<protein>
    <submittedName>
        <fullName evidence="2">Uncharacterized protein</fullName>
    </submittedName>
</protein>